<dbReference type="EMBL" id="AODQ01000044">
    <property type="protein sequence ID" value="EMR02824.1"/>
    <property type="molecule type" value="Genomic_DNA"/>
</dbReference>
<evidence type="ECO:0000313" key="2">
    <source>
        <dbReference type="Proteomes" id="UP000011910"/>
    </source>
</evidence>
<evidence type="ECO:0000313" key="1">
    <source>
        <dbReference type="EMBL" id="EMR02824.1"/>
    </source>
</evidence>
<protein>
    <recommendedName>
        <fullName evidence="3">Outer membrane protein beta-barrel domain-containing protein</fullName>
    </recommendedName>
</protein>
<dbReference type="Proteomes" id="UP000011910">
    <property type="component" value="Unassembled WGS sequence"/>
</dbReference>
<name>M7NWL0_9BACT</name>
<dbReference type="AlphaFoldDB" id="M7NWL0"/>
<gene>
    <name evidence="1" type="ORF">ADICEAN_02032</name>
</gene>
<dbReference type="OrthoDB" id="977367at2"/>
<dbReference type="RefSeq" id="WP_009195427.1">
    <property type="nucleotide sequence ID" value="NZ_AODQ01000044.1"/>
</dbReference>
<accession>M7NWL0</accession>
<comment type="caution">
    <text evidence="1">The sequence shown here is derived from an EMBL/GenBank/DDBJ whole genome shotgun (WGS) entry which is preliminary data.</text>
</comment>
<reference evidence="1 2" key="1">
    <citation type="journal article" date="2013" name="Genome Announc.">
        <title>Draft Genome Sequence of Cesiribacter andamanensis Strain AMV16T, Isolated from a Soil Sample from a Mud Volcano in the Andaman Islands, India.</title>
        <authorList>
            <person name="Shivaji S."/>
            <person name="Ara S."/>
            <person name="Begum Z."/>
            <person name="Srinivas T.N."/>
            <person name="Singh A."/>
            <person name="Kumar Pinnaka A."/>
        </authorList>
    </citation>
    <scope>NUCLEOTIDE SEQUENCE [LARGE SCALE GENOMIC DNA]</scope>
    <source>
        <strain evidence="1 2">AMV16</strain>
    </source>
</reference>
<evidence type="ECO:0008006" key="3">
    <source>
        <dbReference type="Google" id="ProtNLM"/>
    </source>
</evidence>
<keyword evidence="2" id="KW-1185">Reference proteome</keyword>
<proteinExistence type="predicted"/>
<sequence>MRATILLVCGYLLMVSGYAQEKADYFLPPKFQVGVQLGLSTFSMVDRAVSPLLYQGRYRQVGLQLLYTGNRSRVELSLQGKLGNFAPAAHRGKNVYFRELQEDGSIRETAVPLQGGMLAPAVKLGYWHRLGSPHALQVSAGAVLSEQLLYPQGFVQPGLMNVLALSPQLRLTYAAATRHQFEANVAAAALGLVTRPPYHGTLTQPNENLEQAFLKHNTRFQTLDKLKLLQAELQYQYRMGLRTTAVASYQLSWMREKEPRPLSLAESAYNLSFFYLFPTK</sequence>
<organism evidence="1 2">
    <name type="scientific">Cesiribacter andamanensis AMV16</name>
    <dbReference type="NCBI Taxonomy" id="1279009"/>
    <lineage>
        <taxon>Bacteria</taxon>
        <taxon>Pseudomonadati</taxon>
        <taxon>Bacteroidota</taxon>
        <taxon>Cytophagia</taxon>
        <taxon>Cytophagales</taxon>
        <taxon>Cesiribacteraceae</taxon>
        <taxon>Cesiribacter</taxon>
    </lineage>
</organism>
<dbReference type="STRING" id="1279009.ADICEAN_02032"/>